<evidence type="ECO:0000313" key="8">
    <source>
        <dbReference type="EMBL" id="QIH41341.1"/>
    </source>
</evidence>
<keyword evidence="9" id="KW-1185">Reference proteome</keyword>
<comment type="subcellular location">
    <subcellularLocation>
        <location evidence="1">Cell membrane</location>
        <topology evidence="1">Multi-pass membrane protein</topology>
    </subcellularLocation>
</comment>
<name>A0A6G7CGR8_9VIBR</name>
<evidence type="ECO:0000256" key="5">
    <source>
        <dbReference type="ARBA" id="ARBA00022989"/>
    </source>
</evidence>
<organism evidence="8 9">
    <name type="scientific">Vibrio ziniensis</name>
    <dbReference type="NCBI Taxonomy" id="2711221"/>
    <lineage>
        <taxon>Bacteria</taxon>
        <taxon>Pseudomonadati</taxon>
        <taxon>Pseudomonadota</taxon>
        <taxon>Gammaproteobacteria</taxon>
        <taxon>Vibrionales</taxon>
        <taxon>Vibrionaceae</taxon>
        <taxon>Vibrio</taxon>
    </lineage>
</organism>
<feature type="transmembrane region" description="Helical" evidence="7">
    <location>
        <begin position="40"/>
        <end position="58"/>
    </location>
</feature>
<feature type="transmembrane region" description="Helical" evidence="7">
    <location>
        <begin position="78"/>
        <end position="100"/>
    </location>
</feature>
<dbReference type="AlphaFoldDB" id="A0A6G7CGR8"/>
<evidence type="ECO:0000256" key="2">
    <source>
        <dbReference type="ARBA" id="ARBA00022448"/>
    </source>
</evidence>
<dbReference type="RefSeq" id="WP_165310853.1">
    <property type="nucleotide sequence ID" value="NZ_CP049331.1"/>
</dbReference>
<protein>
    <recommendedName>
        <fullName evidence="10">Energy-coupling factor ABC transporter permease</fullName>
    </recommendedName>
</protein>
<evidence type="ECO:0000313" key="9">
    <source>
        <dbReference type="Proteomes" id="UP000503003"/>
    </source>
</evidence>
<feature type="transmembrane region" description="Helical" evidence="7">
    <location>
        <begin position="175"/>
        <end position="200"/>
    </location>
</feature>
<keyword evidence="3" id="KW-1003">Cell membrane</keyword>
<evidence type="ECO:0000256" key="6">
    <source>
        <dbReference type="ARBA" id="ARBA00023136"/>
    </source>
</evidence>
<gene>
    <name evidence="8" type="ORF">G5S32_04755</name>
</gene>
<dbReference type="InterPro" id="IPR002751">
    <property type="entry name" value="CbiM/NikMN"/>
</dbReference>
<keyword evidence="2" id="KW-0813">Transport</keyword>
<sequence>MQLQELASLLIVIVFGLLCIKDFKLAFWPKFHTDKSFQHLTYAVMFALLLLWSAQASVKEGLHIHFLALTSLTMMFGWRCAFVLSIPVSVALVTIGKLALMALPEYLLLSCLIPILLTYAIFSLSYHYLPRNIFVFIFVAGFFNGGLTGSLHLVINAVYQFNLGYYDWETILDNYLIFVPLLAFPEGLLNGMALAMLSVFKPEWLRVFSDRDYIYNHHHNNNHHKK</sequence>
<keyword evidence="6 7" id="KW-0472">Membrane</keyword>
<dbReference type="KEGG" id="vzi:G5S32_04755"/>
<dbReference type="Proteomes" id="UP000503003">
    <property type="component" value="Chromosome 1"/>
</dbReference>
<feature type="transmembrane region" description="Helical" evidence="7">
    <location>
        <begin position="133"/>
        <end position="155"/>
    </location>
</feature>
<dbReference type="Pfam" id="PF01891">
    <property type="entry name" value="CbiM"/>
    <property type="match status" value="1"/>
</dbReference>
<accession>A0A6G7CGR8</accession>
<evidence type="ECO:0000256" key="7">
    <source>
        <dbReference type="SAM" id="Phobius"/>
    </source>
</evidence>
<evidence type="ECO:0000256" key="3">
    <source>
        <dbReference type="ARBA" id="ARBA00022475"/>
    </source>
</evidence>
<dbReference type="GO" id="GO:0005886">
    <property type="term" value="C:plasma membrane"/>
    <property type="evidence" value="ECO:0007669"/>
    <property type="project" value="UniProtKB-SubCell"/>
</dbReference>
<reference evidence="8 9" key="1">
    <citation type="submission" date="2020-02" db="EMBL/GenBank/DDBJ databases">
        <title>A complete genome of a marine bacterium Vibrio sp. ZWAL4003 isolated from the mangrove sediment with the ability to degrade polysaccharides.</title>
        <authorList>
            <person name="Wu J."/>
            <person name="Qu W."/>
            <person name="Zeng R."/>
        </authorList>
    </citation>
    <scope>NUCLEOTIDE SEQUENCE [LARGE SCALE GENOMIC DNA]</scope>
    <source>
        <strain evidence="8 9">ZWAL4003</strain>
    </source>
</reference>
<evidence type="ECO:0008006" key="10">
    <source>
        <dbReference type="Google" id="ProtNLM"/>
    </source>
</evidence>
<keyword evidence="5 7" id="KW-1133">Transmembrane helix</keyword>
<proteinExistence type="predicted"/>
<evidence type="ECO:0000256" key="4">
    <source>
        <dbReference type="ARBA" id="ARBA00022692"/>
    </source>
</evidence>
<feature type="transmembrane region" description="Helical" evidence="7">
    <location>
        <begin position="106"/>
        <end position="126"/>
    </location>
</feature>
<feature type="transmembrane region" description="Helical" evidence="7">
    <location>
        <begin position="7"/>
        <end position="28"/>
    </location>
</feature>
<keyword evidence="4 7" id="KW-0812">Transmembrane</keyword>
<evidence type="ECO:0000256" key="1">
    <source>
        <dbReference type="ARBA" id="ARBA00004651"/>
    </source>
</evidence>
<dbReference type="GO" id="GO:0000041">
    <property type="term" value="P:transition metal ion transport"/>
    <property type="evidence" value="ECO:0007669"/>
    <property type="project" value="InterPro"/>
</dbReference>
<dbReference type="EMBL" id="CP049331">
    <property type="protein sequence ID" value="QIH41341.1"/>
    <property type="molecule type" value="Genomic_DNA"/>
</dbReference>